<dbReference type="AlphaFoldDB" id="A0A926HLW3"/>
<reference evidence="9" key="1">
    <citation type="submission" date="2020-08" db="EMBL/GenBank/DDBJ databases">
        <title>Genome public.</title>
        <authorList>
            <person name="Liu C."/>
            <person name="Sun Q."/>
        </authorList>
    </citation>
    <scope>NUCLEOTIDE SEQUENCE</scope>
    <source>
        <strain evidence="9">NSJ-44</strain>
    </source>
</reference>
<dbReference type="GO" id="GO:0006284">
    <property type="term" value="P:base-excision repair"/>
    <property type="evidence" value="ECO:0007669"/>
    <property type="project" value="TreeGrafter"/>
</dbReference>
<protein>
    <submittedName>
        <fullName evidence="9">TIM barrel protein</fullName>
    </submittedName>
</protein>
<evidence type="ECO:0000313" key="10">
    <source>
        <dbReference type="Proteomes" id="UP000654279"/>
    </source>
</evidence>
<dbReference type="SUPFAM" id="SSF51658">
    <property type="entry name" value="Xylose isomerase-like"/>
    <property type="match status" value="1"/>
</dbReference>
<dbReference type="SMART" id="SM00518">
    <property type="entry name" value="AP2Ec"/>
    <property type="match status" value="1"/>
</dbReference>
<evidence type="ECO:0000256" key="4">
    <source>
        <dbReference type="ARBA" id="ARBA00022763"/>
    </source>
</evidence>
<dbReference type="PANTHER" id="PTHR21445">
    <property type="entry name" value="ENDONUCLEASE IV ENDODEOXYRIBONUCLEASE IV"/>
    <property type="match status" value="1"/>
</dbReference>
<dbReference type="PROSITE" id="PS00729">
    <property type="entry name" value="AP_NUCLEASE_F2_1"/>
    <property type="match status" value="1"/>
</dbReference>
<dbReference type="EMBL" id="JACRSO010000002">
    <property type="protein sequence ID" value="MBC8528889.1"/>
    <property type="molecule type" value="Genomic_DNA"/>
</dbReference>
<dbReference type="GO" id="GO:0003677">
    <property type="term" value="F:DNA binding"/>
    <property type="evidence" value="ECO:0007669"/>
    <property type="project" value="InterPro"/>
</dbReference>
<dbReference type="Gene3D" id="3.20.20.150">
    <property type="entry name" value="Divalent-metal-dependent TIM barrel enzymes"/>
    <property type="match status" value="1"/>
</dbReference>
<dbReference type="Proteomes" id="UP000654279">
    <property type="component" value="Unassembled WGS sequence"/>
</dbReference>
<feature type="domain" description="Xylose isomerase-like TIM barrel" evidence="8">
    <location>
        <begin position="3"/>
        <end position="217"/>
    </location>
</feature>
<dbReference type="InterPro" id="IPR036237">
    <property type="entry name" value="Xyl_isomerase-like_sf"/>
</dbReference>
<evidence type="ECO:0000256" key="7">
    <source>
        <dbReference type="ARBA" id="ARBA00023204"/>
    </source>
</evidence>
<evidence type="ECO:0000259" key="8">
    <source>
        <dbReference type="Pfam" id="PF01261"/>
    </source>
</evidence>
<evidence type="ECO:0000256" key="3">
    <source>
        <dbReference type="ARBA" id="ARBA00022723"/>
    </source>
</evidence>
<keyword evidence="7" id="KW-0234">DNA repair</keyword>
<comment type="similarity">
    <text evidence="2">Belongs to the AP endonuclease 2 family.</text>
</comment>
<dbReference type="InterPro" id="IPR018246">
    <property type="entry name" value="AP_endonuc_F2_Zn_BS"/>
</dbReference>
<evidence type="ECO:0000313" key="9">
    <source>
        <dbReference type="EMBL" id="MBC8528889.1"/>
    </source>
</evidence>
<comment type="caution">
    <text evidence="9">The sequence shown here is derived from an EMBL/GenBank/DDBJ whole genome shotgun (WGS) entry which is preliminary data.</text>
</comment>
<keyword evidence="4" id="KW-0227">DNA damage</keyword>
<name>A0A926HLW3_9FIRM</name>
<dbReference type="GO" id="GO:0008081">
    <property type="term" value="F:phosphoric diester hydrolase activity"/>
    <property type="evidence" value="ECO:0007669"/>
    <property type="project" value="TreeGrafter"/>
</dbReference>
<dbReference type="InterPro" id="IPR013022">
    <property type="entry name" value="Xyl_isomerase-like_TIM-brl"/>
</dbReference>
<comment type="cofactor">
    <cofactor evidence="1">
        <name>Zn(2+)</name>
        <dbReference type="ChEBI" id="CHEBI:29105"/>
    </cofactor>
</comment>
<evidence type="ECO:0000256" key="1">
    <source>
        <dbReference type="ARBA" id="ARBA00001947"/>
    </source>
</evidence>
<gene>
    <name evidence="9" type="ORF">H8699_05570</name>
</gene>
<evidence type="ECO:0000256" key="2">
    <source>
        <dbReference type="ARBA" id="ARBA00005340"/>
    </source>
</evidence>
<dbReference type="GO" id="GO:0003906">
    <property type="term" value="F:DNA-(apurinic or apyrimidinic site) endonuclease activity"/>
    <property type="evidence" value="ECO:0007669"/>
    <property type="project" value="TreeGrafter"/>
</dbReference>
<keyword evidence="10" id="KW-1185">Reference proteome</keyword>
<evidence type="ECO:0000256" key="6">
    <source>
        <dbReference type="ARBA" id="ARBA00022833"/>
    </source>
</evidence>
<keyword evidence="6" id="KW-0862">Zinc</keyword>
<accession>A0A926HLW3</accession>
<dbReference type="GO" id="GO:0008270">
    <property type="term" value="F:zinc ion binding"/>
    <property type="evidence" value="ECO:0007669"/>
    <property type="project" value="InterPro"/>
</dbReference>
<dbReference type="PANTHER" id="PTHR21445:SF0">
    <property type="entry name" value="APURINIC-APYRIMIDINIC ENDONUCLEASE"/>
    <property type="match status" value="1"/>
</dbReference>
<keyword evidence="5" id="KW-0378">Hydrolase</keyword>
<keyword evidence="3" id="KW-0479">Metal-binding</keyword>
<evidence type="ECO:0000256" key="5">
    <source>
        <dbReference type="ARBA" id="ARBA00022801"/>
    </source>
</evidence>
<organism evidence="9 10">
    <name type="scientific">Luoshenia tenuis</name>
    <dbReference type="NCBI Taxonomy" id="2763654"/>
    <lineage>
        <taxon>Bacteria</taxon>
        <taxon>Bacillati</taxon>
        <taxon>Bacillota</taxon>
        <taxon>Clostridia</taxon>
        <taxon>Christensenellales</taxon>
        <taxon>Christensenellaceae</taxon>
        <taxon>Luoshenia</taxon>
    </lineage>
</organism>
<dbReference type="InterPro" id="IPR001719">
    <property type="entry name" value="AP_endonuc_2"/>
</dbReference>
<proteinExistence type="inferred from homology"/>
<dbReference type="Pfam" id="PF01261">
    <property type="entry name" value="AP_endonuc_2"/>
    <property type="match status" value="1"/>
</dbReference>
<sequence length="260" mass="29362">MPEYLREYGLDTFEYSGGHGLRMSEKTAREIGSQAQKAGIPISVHAPYFINLANEDSEKILNSHRYILGAMQVAFWMGARRVIFHPGSASGSRSRQEITAYACSELKKIIQQADAAGFGEITLCPETMGKINQLGDLEEVLLLCSVDERLIPCIDLGHLNARTQGSLRTQADFKAVLDRIENDLGKERLDRLHMHFSHIEYTEMGEKRHLTFEDKVFGPEHQGLIAEIVRRKMYPTVICESAGTQDQDALEMKKAYWSLQ</sequence>